<dbReference type="Pfam" id="PF00512">
    <property type="entry name" value="HisKA"/>
    <property type="match status" value="1"/>
</dbReference>
<accession>E6SWL9</accession>
<evidence type="ECO:0000256" key="3">
    <source>
        <dbReference type="ARBA" id="ARBA00022553"/>
    </source>
</evidence>
<name>E6SWL9_BACT6</name>
<dbReference type="InterPro" id="IPR004358">
    <property type="entry name" value="Sig_transdc_His_kin-like_C"/>
</dbReference>
<dbReference type="RefSeq" id="WP_013546232.1">
    <property type="nucleotide sequence ID" value="NC_014933.1"/>
</dbReference>
<gene>
    <name evidence="10" type="ordered locus">Bache_0592</name>
</gene>
<proteinExistence type="predicted"/>
<dbReference type="Gene3D" id="3.30.565.10">
    <property type="entry name" value="Histidine kinase-like ATPase, C-terminal domain"/>
    <property type="match status" value="1"/>
</dbReference>
<dbReference type="PROSITE" id="PS50109">
    <property type="entry name" value="HIS_KIN"/>
    <property type="match status" value="1"/>
</dbReference>
<keyword evidence="3" id="KW-0597">Phosphoprotein</keyword>
<dbReference type="SUPFAM" id="SSF55874">
    <property type="entry name" value="ATPase domain of HSP90 chaperone/DNA topoisomerase II/histidine kinase"/>
    <property type="match status" value="1"/>
</dbReference>
<reference evidence="10 11" key="2">
    <citation type="journal article" date="2011" name="Stand. Genomic Sci.">
        <title>Complete genome sequence of Bacteroides helcogenes type strain (P 36-108).</title>
        <authorList>
            <person name="Pati A."/>
            <person name="Gronow S."/>
            <person name="Zeytun A."/>
            <person name="Lapidus A."/>
            <person name="Nolan M."/>
            <person name="Hammon N."/>
            <person name="Deshpande S."/>
            <person name="Cheng J.F."/>
            <person name="Tapia R."/>
            <person name="Han C."/>
            <person name="Goodwin L."/>
            <person name="Pitluck S."/>
            <person name="Liolios K."/>
            <person name="Pagani I."/>
            <person name="Ivanova N."/>
            <person name="Mavromatis K."/>
            <person name="Chen A."/>
            <person name="Palaniappan K."/>
            <person name="Land M."/>
            <person name="Hauser L."/>
            <person name="Chang Y.J."/>
            <person name="Jeffries C.D."/>
            <person name="Detter J.C."/>
            <person name="Brambilla E."/>
            <person name="Rohde M."/>
            <person name="Goker M."/>
            <person name="Woyke T."/>
            <person name="Bristow J."/>
            <person name="Eisen J.A."/>
            <person name="Markowitz V."/>
            <person name="Hugenholtz P."/>
            <person name="Kyrpides N.C."/>
            <person name="Klenk H.P."/>
            <person name="Lucas S."/>
        </authorList>
    </citation>
    <scope>NUCLEOTIDE SEQUENCE [LARGE SCALE GENOMIC DNA]</scope>
    <source>
        <strain evidence="11">ATCC 35417 / DSM 20613 / JCM 6297 / CCUG 15421 / P 36-108</strain>
    </source>
</reference>
<feature type="coiled-coil region" evidence="7">
    <location>
        <begin position="359"/>
        <end position="435"/>
    </location>
</feature>
<evidence type="ECO:0000256" key="1">
    <source>
        <dbReference type="ARBA" id="ARBA00000085"/>
    </source>
</evidence>
<dbReference type="PATRIC" id="fig|693979.3.peg.632"/>
<dbReference type="STRING" id="693979.Bache_0592"/>
<dbReference type="AlphaFoldDB" id="E6SWL9"/>
<feature type="transmembrane region" description="Helical" evidence="8">
    <location>
        <begin position="440"/>
        <end position="461"/>
    </location>
</feature>
<dbReference type="InterPro" id="IPR011990">
    <property type="entry name" value="TPR-like_helical_dom_sf"/>
</dbReference>
<feature type="domain" description="Histidine kinase" evidence="9">
    <location>
        <begin position="498"/>
        <end position="714"/>
    </location>
</feature>
<evidence type="ECO:0000256" key="8">
    <source>
        <dbReference type="SAM" id="Phobius"/>
    </source>
</evidence>
<sequence>MPTRKTTYCFTFYLIFFLLLAGHTISLSGQNNPYKISDSLYTLYHRLFLLRTDARCIALTDTLFREAGKQGDKKAQCLALTVPVQYYASLRDYAHKREAIERLKDVSRANGYLQYYYYAWNEKVVDLLNAGNSLRALQEAELMKKQAFTDNHPYGIFICLRQMGHIQIARHNFAKGKEYYKEALDYMLKNLPDQDPSRLYNDVAACDLDVDPRNALEYAGKAVECARTDAARVTALITKCRALSWLNRPEDFNACYEEVLKLARKIHYPDSSPGILALNIYKAMYDKDFARAHALADKFSVKGESLMRHSDICFDAGDYLQAYRYLRKYHAYQDSINNLTQSSDIAEFNALMGNERLKLENSRLDLKNAGLMMEQMQQQMTLEQYDAANDRLTLENRELELKSLHADADRKEADIRRQKAENLRQKDLLEQQEETAHYRLIIFSIVIFFLLALVAFLIFYLQRRRKSMRQLQKKNQELAVARDEAQSANRMKSLFIQNMSHEIRTPLNSIVGFSQLIANPDMELEPEEQQEYSELIVSNSELLTTLVNDLLGLSELQSGKYVTKIASHSCADLCRESIATVTHRKPQDVKLYYTCDTPPDYTILTDGQRVRQVLINFLTNAEKHTERGEIHLHCSLTEVPGSVTFSVADTGCGIPPEEAEHIFGRFEKLDDFSQGFGLGLSICRLIADYMGAAVKLDTSYKGGARFLFVLPVNDNL</sequence>
<dbReference type="PRINTS" id="PR00344">
    <property type="entry name" value="BCTRLSENSOR"/>
</dbReference>
<dbReference type="PANTHER" id="PTHR43711:SF26">
    <property type="entry name" value="SENSOR HISTIDINE KINASE RCSC"/>
    <property type="match status" value="1"/>
</dbReference>
<reference key="1">
    <citation type="submission" date="2010-11" db="EMBL/GenBank/DDBJ databases">
        <title>The complete genome of Bacteroides helcogenes P 36-108.</title>
        <authorList>
            <consortium name="US DOE Joint Genome Institute (JGI-PGF)"/>
            <person name="Lucas S."/>
            <person name="Copeland A."/>
            <person name="Lapidus A."/>
            <person name="Bruce D."/>
            <person name="Goodwin L."/>
            <person name="Pitluck S."/>
            <person name="Kyrpides N."/>
            <person name="Mavromatis K."/>
            <person name="Ivanova N."/>
            <person name="Zeytun A."/>
            <person name="Brettin T."/>
            <person name="Detter J.C."/>
            <person name="Tapia R."/>
            <person name="Han C."/>
            <person name="Land M."/>
            <person name="Hauser L."/>
            <person name="Markowitz V."/>
            <person name="Cheng J.-F."/>
            <person name="Hugenholtz P."/>
            <person name="Woyke T."/>
            <person name="Wu D."/>
            <person name="Gronow S."/>
            <person name="Wellnitz S."/>
            <person name="Brambilla E."/>
            <person name="Klenk H.-P."/>
            <person name="Eisen J.A."/>
        </authorList>
    </citation>
    <scope>NUCLEOTIDE SEQUENCE</scope>
    <source>
        <strain>P 36-108</strain>
    </source>
</reference>
<dbReference type="OrthoDB" id="1491460at2"/>
<protein>
    <recommendedName>
        <fullName evidence="2">histidine kinase</fullName>
        <ecNumber evidence="2">2.7.13.3</ecNumber>
    </recommendedName>
</protein>
<dbReference type="InterPro" id="IPR003661">
    <property type="entry name" value="HisK_dim/P_dom"/>
</dbReference>
<dbReference type="Pfam" id="PF02518">
    <property type="entry name" value="HATPase_c"/>
    <property type="match status" value="1"/>
</dbReference>
<dbReference type="KEGG" id="bhl:Bache_0592"/>
<evidence type="ECO:0000256" key="2">
    <source>
        <dbReference type="ARBA" id="ARBA00012438"/>
    </source>
</evidence>
<dbReference type="GO" id="GO:0000155">
    <property type="term" value="F:phosphorelay sensor kinase activity"/>
    <property type="evidence" value="ECO:0007669"/>
    <property type="project" value="InterPro"/>
</dbReference>
<dbReference type="EMBL" id="CP002352">
    <property type="protein sequence ID" value="ADV42617.1"/>
    <property type="molecule type" value="Genomic_DNA"/>
</dbReference>
<dbReference type="CDD" id="cd00082">
    <property type="entry name" value="HisKA"/>
    <property type="match status" value="1"/>
</dbReference>
<dbReference type="Gene3D" id="1.25.40.10">
    <property type="entry name" value="Tetratricopeptide repeat domain"/>
    <property type="match status" value="1"/>
</dbReference>
<dbReference type="eggNOG" id="COG2205">
    <property type="taxonomic scope" value="Bacteria"/>
</dbReference>
<evidence type="ECO:0000313" key="11">
    <source>
        <dbReference type="Proteomes" id="UP000008630"/>
    </source>
</evidence>
<organism evidence="10 11">
    <name type="scientific">Bacteroides helcogenes (strain ATCC 35417 / DSM 20613 / JCM 6297 / CCUG 15421 / P 36-108)</name>
    <dbReference type="NCBI Taxonomy" id="693979"/>
    <lineage>
        <taxon>Bacteria</taxon>
        <taxon>Pseudomonadati</taxon>
        <taxon>Bacteroidota</taxon>
        <taxon>Bacteroidia</taxon>
        <taxon>Bacteroidales</taxon>
        <taxon>Bacteroidaceae</taxon>
        <taxon>Bacteroides</taxon>
    </lineage>
</organism>
<dbReference type="InterPro" id="IPR036097">
    <property type="entry name" value="HisK_dim/P_sf"/>
</dbReference>
<dbReference type="SMART" id="SM00387">
    <property type="entry name" value="HATPase_c"/>
    <property type="match status" value="1"/>
</dbReference>
<keyword evidence="6" id="KW-0902">Two-component regulatory system</keyword>
<keyword evidence="7" id="KW-0175">Coiled coil</keyword>
<evidence type="ECO:0000256" key="6">
    <source>
        <dbReference type="ARBA" id="ARBA00023012"/>
    </source>
</evidence>
<dbReference type="SUPFAM" id="SSF47384">
    <property type="entry name" value="Homodimeric domain of signal transducing histidine kinase"/>
    <property type="match status" value="1"/>
</dbReference>
<keyword evidence="4" id="KW-0808">Transferase</keyword>
<dbReference type="EC" id="2.7.13.3" evidence="2"/>
<dbReference type="InterPro" id="IPR050736">
    <property type="entry name" value="Sensor_HK_Regulatory"/>
</dbReference>
<dbReference type="PANTHER" id="PTHR43711">
    <property type="entry name" value="TWO-COMPONENT HISTIDINE KINASE"/>
    <property type="match status" value="1"/>
</dbReference>
<feature type="coiled-coil region" evidence="7">
    <location>
        <begin position="464"/>
        <end position="491"/>
    </location>
</feature>
<dbReference type="InterPro" id="IPR003594">
    <property type="entry name" value="HATPase_dom"/>
</dbReference>
<keyword evidence="5 10" id="KW-0418">Kinase</keyword>
<dbReference type="Gene3D" id="1.10.287.130">
    <property type="match status" value="1"/>
</dbReference>
<dbReference type="InterPro" id="IPR036890">
    <property type="entry name" value="HATPase_C_sf"/>
</dbReference>
<evidence type="ECO:0000259" key="9">
    <source>
        <dbReference type="PROSITE" id="PS50109"/>
    </source>
</evidence>
<keyword evidence="8" id="KW-0472">Membrane</keyword>
<dbReference type="SMART" id="SM00388">
    <property type="entry name" value="HisKA"/>
    <property type="match status" value="1"/>
</dbReference>
<dbReference type="InterPro" id="IPR005467">
    <property type="entry name" value="His_kinase_dom"/>
</dbReference>
<keyword evidence="8" id="KW-0812">Transmembrane</keyword>
<dbReference type="Proteomes" id="UP000008630">
    <property type="component" value="Chromosome"/>
</dbReference>
<evidence type="ECO:0000256" key="4">
    <source>
        <dbReference type="ARBA" id="ARBA00022679"/>
    </source>
</evidence>
<comment type="catalytic activity">
    <reaction evidence="1">
        <text>ATP + protein L-histidine = ADP + protein N-phospho-L-histidine.</text>
        <dbReference type="EC" id="2.7.13.3"/>
    </reaction>
</comment>
<evidence type="ECO:0000256" key="7">
    <source>
        <dbReference type="SAM" id="Coils"/>
    </source>
</evidence>
<evidence type="ECO:0000313" key="10">
    <source>
        <dbReference type="EMBL" id="ADV42617.1"/>
    </source>
</evidence>
<evidence type="ECO:0000256" key="5">
    <source>
        <dbReference type="ARBA" id="ARBA00022777"/>
    </source>
</evidence>
<dbReference type="SUPFAM" id="SSF48452">
    <property type="entry name" value="TPR-like"/>
    <property type="match status" value="1"/>
</dbReference>
<dbReference type="HOGENOM" id="CLU_023350_1_0_10"/>
<keyword evidence="11" id="KW-1185">Reference proteome</keyword>
<keyword evidence="8" id="KW-1133">Transmembrane helix</keyword>